<feature type="compositionally biased region" description="Polar residues" evidence="1">
    <location>
        <begin position="1"/>
        <end position="10"/>
    </location>
</feature>
<protein>
    <submittedName>
        <fullName evidence="2">Uncharacterized protein</fullName>
    </submittedName>
</protein>
<evidence type="ECO:0000313" key="3">
    <source>
        <dbReference type="Proteomes" id="UP001164929"/>
    </source>
</evidence>
<comment type="caution">
    <text evidence="2">The sequence shown here is derived from an EMBL/GenBank/DDBJ whole genome shotgun (WGS) entry which is preliminary data.</text>
</comment>
<feature type="region of interest" description="Disordered" evidence="1">
    <location>
        <begin position="1"/>
        <end position="42"/>
    </location>
</feature>
<sequence length="93" mass="10019">MESSPGWTEGSTRRETKSPRPSTAHPRKSKPGPRLATVAGAKQLTDVKTGSGSVVVMVGREKLQRRMPGLLGLRFVNGVAGREKGRPFSLFSD</sequence>
<dbReference type="AlphaFoldDB" id="A0AAD6QBE0"/>
<name>A0AAD6QBE0_9ROSI</name>
<organism evidence="2 3">
    <name type="scientific">Populus alba x Populus x berolinensis</name>
    <dbReference type="NCBI Taxonomy" id="444605"/>
    <lineage>
        <taxon>Eukaryota</taxon>
        <taxon>Viridiplantae</taxon>
        <taxon>Streptophyta</taxon>
        <taxon>Embryophyta</taxon>
        <taxon>Tracheophyta</taxon>
        <taxon>Spermatophyta</taxon>
        <taxon>Magnoliopsida</taxon>
        <taxon>eudicotyledons</taxon>
        <taxon>Gunneridae</taxon>
        <taxon>Pentapetalae</taxon>
        <taxon>rosids</taxon>
        <taxon>fabids</taxon>
        <taxon>Malpighiales</taxon>
        <taxon>Salicaceae</taxon>
        <taxon>Saliceae</taxon>
        <taxon>Populus</taxon>
    </lineage>
</organism>
<proteinExistence type="predicted"/>
<evidence type="ECO:0000313" key="2">
    <source>
        <dbReference type="EMBL" id="KAJ6986214.1"/>
    </source>
</evidence>
<gene>
    <name evidence="2" type="ORF">NC653_023954</name>
</gene>
<accession>A0AAD6QBE0</accession>
<reference evidence="2" key="1">
    <citation type="journal article" date="2023" name="Mol. Ecol. Resour.">
        <title>Chromosome-level genome assembly of a triploid poplar Populus alba 'Berolinensis'.</title>
        <authorList>
            <person name="Chen S."/>
            <person name="Yu Y."/>
            <person name="Wang X."/>
            <person name="Wang S."/>
            <person name="Zhang T."/>
            <person name="Zhou Y."/>
            <person name="He R."/>
            <person name="Meng N."/>
            <person name="Wang Y."/>
            <person name="Liu W."/>
            <person name="Liu Z."/>
            <person name="Liu J."/>
            <person name="Guo Q."/>
            <person name="Huang H."/>
            <person name="Sederoff R.R."/>
            <person name="Wang G."/>
            <person name="Qu G."/>
            <person name="Chen S."/>
        </authorList>
    </citation>
    <scope>NUCLEOTIDE SEQUENCE</scope>
    <source>
        <strain evidence="2">SC-2020</strain>
    </source>
</reference>
<dbReference type="Proteomes" id="UP001164929">
    <property type="component" value="Chromosome 9"/>
</dbReference>
<dbReference type="EMBL" id="JAQIZT010000009">
    <property type="protein sequence ID" value="KAJ6986214.1"/>
    <property type="molecule type" value="Genomic_DNA"/>
</dbReference>
<keyword evidence="3" id="KW-1185">Reference proteome</keyword>
<evidence type="ECO:0000256" key="1">
    <source>
        <dbReference type="SAM" id="MobiDB-lite"/>
    </source>
</evidence>